<dbReference type="SUPFAM" id="SSF56784">
    <property type="entry name" value="HAD-like"/>
    <property type="match status" value="1"/>
</dbReference>
<dbReference type="Pfam" id="PF00702">
    <property type="entry name" value="Hydrolase"/>
    <property type="match status" value="1"/>
</dbReference>
<protein>
    <submittedName>
        <fullName evidence="1">HAD family phosphatase</fullName>
    </submittedName>
</protein>
<comment type="caution">
    <text evidence="1">The sequence shown here is derived from an EMBL/GenBank/DDBJ whole genome shotgun (WGS) entry which is preliminary data.</text>
</comment>
<proteinExistence type="predicted"/>
<evidence type="ECO:0000313" key="1">
    <source>
        <dbReference type="EMBL" id="MEK8032078.1"/>
    </source>
</evidence>
<dbReference type="PANTHER" id="PTHR43611">
    <property type="entry name" value="ALPHA-D-GLUCOSE 1-PHOSPHATE PHOSPHATASE"/>
    <property type="match status" value="1"/>
</dbReference>
<dbReference type="NCBIfam" id="TIGR01509">
    <property type="entry name" value="HAD-SF-IA-v3"/>
    <property type="match status" value="1"/>
</dbReference>
<name>A0ABU9BQ43_9BURK</name>
<reference evidence="1 2" key="1">
    <citation type="submission" date="2024-04" db="EMBL/GenBank/DDBJ databases">
        <title>Novel species of the genus Ideonella isolated from streams.</title>
        <authorList>
            <person name="Lu H."/>
        </authorList>
    </citation>
    <scope>NUCLEOTIDE SEQUENCE [LARGE SCALE GENOMIC DNA]</scope>
    <source>
        <strain evidence="1 2">DXS29W</strain>
    </source>
</reference>
<evidence type="ECO:0000313" key="2">
    <source>
        <dbReference type="Proteomes" id="UP001371218"/>
    </source>
</evidence>
<dbReference type="InterPro" id="IPR036412">
    <property type="entry name" value="HAD-like_sf"/>
</dbReference>
<dbReference type="CDD" id="cd02603">
    <property type="entry name" value="HAD_sEH-N_like"/>
    <property type="match status" value="1"/>
</dbReference>
<dbReference type="RefSeq" id="WP_341426494.1">
    <property type="nucleotide sequence ID" value="NZ_JBBUTG010000009.1"/>
</dbReference>
<dbReference type="InterPro" id="IPR023214">
    <property type="entry name" value="HAD_sf"/>
</dbReference>
<sequence length="221" mass="24461">MTSAIDSPALPGDLAVVFDFGRVVFDWQPEALLARILPHRVGSADAAAHWVAQVFQSYQGDWGDFDSGHVDVPTLVRRIAQRTGLAESEVQAVVDEAPLSLLPLPGTVALLQRLKAAGRRLYFLSNMPLPFAEHLERSHHFMAWFDGGVFSSRAKVNKPAAAIFDHALDQFGLPAHQLLFIDDHGPNVEAARTLGWNAVQFVGHDELERELIERRLLSLQD</sequence>
<dbReference type="PANTHER" id="PTHR43611:SF3">
    <property type="entry name" value="FLAVIN MONONUCLEOTIDE HYDROLASE 1, CHLOROPLATIC"/>
    <property type="match status" value="1"/>
</dbReference>
<dbReference type="InterPro" id="IPR006439">
    <property type="entry name" value="HAD-SF_hydro_IA"/>
</dbReference>
<organism evidence="1 2">
    <name type="scientific">Ideonella lacteola</name>
    <dbReference type="NCBI Taxonomy" id="2984193"/>
    <lineage>
        <taxon>Bacteria</taxon>
        <taxon>Pseudomonadati</taxon>
        <taxon>Pseudomonadota</taxon>
        <taxon>Betaproteobacteria</taxon>
        <taxon>Burkholderiales</taxon>
        <taxon>Sphaerotilaceae</taxon>
        <taxon>Ideonella</taxon>
    </lineage>
</organism>
<keyword evidence="2" id="KW-1185">Reference proteome</keyword>
<gene>
    <name evidence="1" type="ORF">AACH06_14725</name>
</gene>
<dbReference type="Gene3D" id="3.40.50.1000">
    <property type="entry name" value="HAD superfamily/HAD-like"/>
    <property type="match status" value="1"/>
</dbReference>
<accession>A0ABU9BQ43</accession>
<dbReference type="Proteomes" id="UP001371218">
    <property type="component" value="Unassembled WGS sequence"/>
</dbReference>
<dbReference type="EMBL" id="JBBUTG010000009">
    <property type="protein sequence ID" value="MEK8032078.1"/>
    <property type="molecule type" value="Genomic_DNA"/>
</dbReference>